<evidence type="ECO:0000256" key="1">
    <source>
        <dbReference type="SAM" id="Phobius"/>
    </source>
</evidence>
<feature type="transmembrane region" description="Helical" evidence="1">
    <location>
        <begin position="12"/>
        <end position="32"/>
    </location>
</feature>
<keyword evidence="1" id="KW-1133">Transmembrane helix</keyword>
<dbReference type="Proteomes" id="UP000016543">
    <property type="component" value="Unassembled WGS sequence"/>
</dbReference>
<comment type="caution">
    <text evidence="2">The sequence shown here is derived from an EMBL/GenBank/DDBJ whole genome shotgun (WGS) entry which is preliminary data.</text>
</comment>
<evidence type="ECO:0000313" key="3">
    <source>
        <dbReference type="Proteomes" id="UP000016543"/>
    </source>
</evidence>
<gene>
    <name evidence="2" type="ORF">OS145_02940</name>
</gene>
<evidence type="ECO:0000313" key="2">
    <source>
        <dbReference type="EMBL" id="EAQ33290.1"/>
    </source>
</evidence>
<protein>
    <submittedName>
        <fullName evidence="2">Uncharacterized protein</fullName>
    </submittedName>
</protein>
<keyword evidence="1" id="KW-0472">Membrane</keyword>
<proteinExistence type="predicted"/>
<reference evidence="2 3" key="1">
    <citation type="submission" date="2006-01" db="EMBL/GenBank/DDBJ databases">
        <authorList>
            <person name="Brettar I."/>
            <person name="Hofle M."/>
            <person name="Ferriera S."/>
            <person name="Johnson J."/>
            <person name="Kravitz S."/>
            <person name="Halpern A."/>
            <person name="Remington K."/>
            <person name="Beeson K."/>
            <person name="Tran B."/>
            <person name="Rogers Y.-H."/>
            <person name="Friedman R."/>
            <person name="Venter J.C."/>
        </authorList>
    </citation>
    <scope>NUCLEOTIDE SEQUENCE [LARGE SCALE GENOMIC DNA]</scope>
    <source>
        <strain evidence="2 3">OS145</strain>
    </source>
</reference>
<organism evidence="2 3">
    <name type="scientific">Idiomarina baltica OS145</name>
    <dbReference type="NCBI Taxonomy" id="314276"/>
    <lineage>
        <taxon>Bacteria</taxon>
        <taxon>Pseudomonadati</taxon>
        <taxon>Pseudomonadota</taxon>
        <taxon>Gammaproteobacteria</taxon>
        <taxon>Alteromonadales</taxon>
        <taxon>Idiomarinaceae</taxon>
        <taxon>Idiomarina</taxon>
    </lineage>
</organism>
<keyword evidence="1" id="KW-0812">Transmembrane</keyword>
<sequence length="102" mass="10659">MLLGISSTYGFMNMAAEMGLAILAGSIGLAFANIDKIAKFKGAGFEAEMCKTVIHKPTGIVHKLAKDGKTTGCGVNVQTHPEAWAASTEKVTCNHSGCKNDT</sequence>
<dbReference type="EMBL" id="AAMX01000001">
    <property type="protein sequence ID" value="EAQ33290.1"/>
    <property type="molecule type" value="Genomic_DNA"/>
</dbReference>
<accession>A0ABM9WQI9</accession>
<name>A0ABM9WQI9_9GAMM</name>
<keyword evidence="3" id="KW-1185">Reference proteome</keyword>